<accession>A0A164U4S4</accession>
<reference evidence="1 2" key="1">
    <citation type="journal article" date="2016" name="Mol. Biol. Evol.">
        <title>Comparative Genomics of Early-Diverging Mushroom-Forming Fungi Provides Insights into the Origins of Lignocellulose Decay Capabilities.</title>
        <authorList>
            <person name="Nagy L.G."/>
            <person name="Riley R."/>
            <person name="Tritt A."/>
            <person name="Adam C."/>
            <person name="Daum C."/>
            <person name="Floudas D."/>
            <person name="Sun H."/>
            <person name="Yadav J.S."/>
            <person name="Pangilinan J."/>
            <person name="Larsson K.H."/>
            <person name="Matsuura K."/>
            <person name="Barry K."/>
            <person name="Labutti K."/>
            <person name="Kuo R."/>
            <person name="Ohm R.A."/>
            <person name="Bhattacharya S.S."/>
            <person name="Shirouzu T."/>
            <person name="Yoshinaga Y."/>
            <person name="Martin F.M."/>
            <person name="Grigoriev I.V."/>
            <person name="Hibbett D.S."/>
        </authorList>
    </citation>
    <scope>NUCLEOTIDE SEQUENCE [LARGE SCALE GENOMIC DNA]</scope>
    <source>
        <strain evidence="1 2">HHB9708</strain>
    </source>
</reference>
<dbReference type="STRING" id="1314777.A0A164U4S4"/>
<keyword evidence="2" id="KW-1185">Reference proteome</keyword>
<evidence type="ECO:0000313" key="2">
    <source>
        <dbReference type="Proteomes" id="UP000076722"/>
    </source>
</evidence>
<dbReference type="Gene3D" id="1.25.40.10">
    <property type="entry name" value="Tetratricopeptide repeat domain"/>
    <property type="match status" value="1"/>
</dbReference>
<name>A0A164U4S4_9AGAM</name>
<dbReference type="Proteomes" id="UP000076722">
    <property type="component" value="Unassembled WGS sequence"/>
</dbReference>
<protein>
    <recommendedName>
        <fullName evidence="3">Pentacotripeptide-repeat region of PRORP domain-containing protein</fullName>
    </recommendedName>
</protein>
<evidence type="ECO:0008006" key="3">
    <source>
        <dbReference type="Google" id="ProtNLM"/>
    </source>
</evidence>
<dbReference type="InterPro" id="IPR011990">
    <property type="entry name" value="TPR-like_helical_dom_sf"/>
</dbReference>
<dbReference type="AlphaFoldDB" id="A0A164U4S4"/>
<proteinExistence type="predicted"/>
<dbReference type="EMBL" id="KV419408">
    <property type="protein sequence ID" value="KZS92918.1"/>
    <property type="molecule type" value="Genomic_DNA"/>
</dbReference>
<evidence type="ECO:0000313" key="1">
    <source>
        <dbReference type="EMBL" id="KZS92918.1"/>
    </source>
</evidence>
<gene>
    <name evidence="1" type="ORF">SISNIDRAFT_485870</name>
</gene>
<dbReference type="OrthoDB" id="185373at2759"/>
<organism evidence="1 2">
    <name type="scientific">Sistotremastrum niveocremeum HHB9708</name>
    <dbReference type="NCBI Taxonomy" id="1314777"/>
    <lineage>
        <taxon>Eukaryota</taxon>
        <taxon>Fungi</taxon>
        <taxon>Dikarya</taxon>
        <taxon>Basidiomycota</taxon>
        <taxon>Agaricomycotina</taxon>
        <taxon>Agaricomycetes</taxon>
        <taxon>Sistotremastrales</taxon>
        <taxon>Sistotremastraceae</taxon>
        <taxon>Sertulicium</taxon>
        <taxon>Sertulicium niveocremeum</taxon>
    </lineage>
</organism>
<sequence>MSATLTLRGVAKVHRSAPCHGRIFAQYHRQILQCASRRTLSSSFVALADGGRNNATSSAHLHHALLDTYLTTRVDSRDRISTFSDDDFLDIITQASKWKSAATLGAIGLDLVESKALLPERRAKLMRLLFESLTSKSAVAHVDIIPLVRAYLQCTNDDITSLPKGVLAMFARAVLDGPPAQIDVHDPIVDRAMRILLRSEPSVATLHLQYAVDPDVRWIHKPHTWLTFRYIIYLMFNRGEDERALDFFQILVETDRIAPGAAQREDSEDGNFRFTIIKCLLRSLMAWGWHGRTATLMQTIILGDIRTAFKATEDDIRLRRGFGSFVAQILRFIISDKSYEGLKLSAQLLKDSASNTWLPEIPHDIIWKFYDHTWELDQYRQAMDVYQFLRRPEILERRQYPPPKGRAVEWLLYSFLGRAHNMQGAKVLVEHLYRDDRNLSIHDVMMVISQCCQRGFWEAALALWKRHTAHESKEKLSDDRLAMRTALYGSPKVMLKMVKLLKHLETRAYARAGESEDDNAKPFLERIDTKNQLVEMPSPEECIRLARFIISKHIEVKGPMEKATRHDINALSRAYFVLGDVEEGLATMKILLDHGMIPQAHDISVMLSGMAAIDPRRAARMMQRMLDRGLKPEKVDFGALLHEASTEGDDVLVGMLMHKAQEVGIGQLSSRAIHTLVQRSLRFGQAGEAEQPVEAKETLERALAMMSRMEFTDHVATPALGARCVRASLGVNQAELAYQFWRRFVAGKVDGTSMTQRTLRGQLRSGVAKAIKHGWTTRRRASAMFAEMGDQDGIRPDGE</sequence>